<proteinExistence type="predicted"/>
<dbReference type="Proteomes" id="UP001245285">
    <property type="component" value="Unassembled WGS sequence"/>
</dbReference>
<comment type="caution">
    <text evidence="1">The sequence shown here is derived from an EMBL/GenBank/DDBJ whole genome shotgun (WGS) entry which is preliminary data.</text>
</comment>
<dbReference type="EMBL" id="JAVRHO010000007">
    <property type="protein sequence ID" value="MDT0646371.1"/>
    <property type="molecule type" value="Genomic_DNA"/>
</dbReference>
<evidence type="ECO:0000313" key="2">
    <source>
        <dbReference type="Proteomes" id="UP001245285"/>
    </source>
</evidence>
<dbReference type="Pfam" id="PF13376">
    <property type="entry name" value="OmdA"/>
    <property type="match status" value="1"/>
</dbReference>
<dbReference type="RefSeq" id="WP_311494587.1">
    <property type="nucleotide sequence ID" value="NZ_JAVRHO010000007.1"/>
</dbReference>
<evidence type="ECO:0000313" key="1">
    <source>
        <dbReference type="EMBL" id="MDT0646371.1"/>
    </source>
</evidence>
<organism evidence="1 2">
    <name type="scientific">Autumnicola lenta</name>
    <dbReference type="NCBI Taxonomy" id="3075593"/>
    <lineage>
        <taxon>Bacteria</taxon>
        <taxon>Pseudomonadati</taxon>
        <taxon>Bacteroidota</taxon>
        <taxon>Flavobacteriia</taxon>
        <taxon>Flavobacteriales</taxon>
        <taxon>Flavobacteriaceae</taxon>
        <taxon>Autumnicola</taxon>
    </lineage>
</organism>
<sequence>MVKPEISKQLVLPPALTMAFKEDKQLKAYFAKLPDCKQREYTEYIIEAKKESTKQKRMEKIIPLIRKGAGLNDHYKKS</sequence>
<keyword evidence="2" id="KW-1185">Reference proteome</keyword>
<protein>
    <submittedName>
        <fullName evidence="1">YdeI/OmpD-associated family protein</fullName>
    </submittedName>
</protein>
<reference evidence="1 2" key="1">
    <citation type="submission" date="2023-09" db="EMBL/GenBank/DDBJ databases">
        <authorList>
            <person name="Rey-Velasco X."/>
        </authorList>
    </citation>
    <scope>NUCLEOTIDE SEQUENCE [LARGE SCALE GENOMIC DNA]</scope>
    <source>
        <strain evidence="1 2">F260</strain>
    </source>
</reference>
<gene>
    <name evidence="1" type="ORF">RM545_06685</name>
</gene>
<accession>A0ABU3CJ36</accession>
<name>A0ABU3CJ36_9FLAO</name>